<feature type="non-terminal residue" evidence="1">
    <location>
        <position position="1"/>
    </location>
</feature>
<sequence length="101" mass="11714">PQVIIEPIPLTTFTRKTAVSEISTRATIDLCIINKVLSIVQDNSVKLNQLSRHCAKLEYLIKEQQIQLEEVSKKFAEINELETKKDNRKKPLKNTEDIYFQ</sequence>
<comment type="caution">
    <text evidence="1">The sequence shown here is derived from an EMBL/GenBank/DDBJ whole genome shotgun (WGS) entry which is preliminary data.</text>
</comment>
<organism evidence="1 2">
    <name type="scientific">Dentiscutata heterogama</name>
    <dbReference type="NCBI Taxonomy" id="1316150"/>
    <lineage>
        <taxon>Eukaryota</taxon>
        <taxon>Fungi</taxon>
        <taxon>Fungi incertae sedis</taxon>
        <taxon>Mucoromycota</taxon>
        <taxon>Glomeromycotina</taxon>
        <taxon>Glomeromycetes</taxon>
        <taxon>Diversisporales</taxon>
        <taxon>Gigasporaceae</taxon>
        <taxon>Dentiscutata</taxon>
    </lineage>
</organism>
<evidence type="ECO:0000313" key="1">
    <source>
        <dbReference type="EMBL" id="CAG8695493.1"/>
    </source>
</evidence>
<name>A0ACA9P7X8_9GLOM</name>
<accession>A0ACA9P7X8</accession>
<proteinExistence type="predicted"/>
<gene>
    <name evidence="1" type="ORF">DHETER_LOCUS11479</name>
</gene>
<reference evidence="1" key="1">
    <citation type="submission" date="2021-06" db="EMBL/GenBank/DDBJ databases">
        <authorList>
            <person name="Kallberg Y."/>
            <person name="Tangrot J."/>
            <person name="Rosling A."/>
        </authorList>
    </citation>
    <scope>NUCLEOTIDE SEQUENCE</scope>
    <source>
        <strain evidence="1">IL203A</strain>
    </source>
</reference>
<feature type="non-terminal residue" evidence="1">
    <location>
        <position position="101"/>
    </location>
</feature>
<keyword evidence="2" id="KW-1185">Reference proteome</keyword>
<dbReference type="EMBL" id="CAJVPU010025226">
    <property type="protein sequence ID" value="CAG8695493.1"/>
    <property type="molecule type" value="Genomic_DNA"/>
</dbReference>
<protein>
    <submittedName>
        <fullName evidence="1">6154_t:CDS:1</fullName>
    </submittedName>
</protein>
<dbReference type="Proteomes" id="UP000789702">
    <property type="component" value="Unassembled WGS sequence"/>
</dbReference>
<evidence type="ECO:0000313" key="2">
    <source>
        <dbReference type="Proteomes" id="UP000789702"/>
    </source>
</evidence>